<organism evidence="1 2">
    <name type="scientific">Haloechinothrix alba</name>
    <dbReference type="NCBI Taxonomy" id="664784"/>
    <lineage>
        <taxon>Bacteria</taxon>
        <taxon>Bacillati</taxon>
        <taxon>Actinomycetota</taxon>
        <taxon>Actinomycetes</taxon>
        <taxon>Pseudonocardiales</taxon>
        <taxon>Pseudonocardiaceae</taxon>
        <taxon>Haloechinothrix</taxon>
    </lineage>
</organism>
<dbReference type="Proteomes" id="UP000198348">
    <property type="component" value="Unassembled WGS sequence"/>
</dbReference>
<protein>
    <submittedName>
        <fullName evidence="1">Uncharacterized protein</fullName>
    </submittedName>
</protein>
<reference evidence="1 2" key="1">
    <citation type="submission" date="2017-06" db="EMBL/GenBank/DDBJ databases">
        <authorList>
            <person name="Kim H.J."/>
            <person name="Triplett B.A."/>
        </authorList>
    </citation>
    <scope>NUCLEOTIDE SEQUENCE [LARGE SCALE GENOMIC DNA]</scope>
    <source>
        <strain evidence="1 2">DSM 45207</strain>
    </source>
</reference>
<proteinExistence type="predicted"/>
<keyword evidence="2" id="KW-1185">Reference proteome</keyword>
<dbReference type="AlphaFoldDB" id="A0A239A878"/>
<evidence type="ECO:0000313" key="1">
    <source>
        <dbReference type="EMBL" id="SNR91083.1"/>
    </source>
</evidence>
<accession>A0A239A878</accession>
<gene>
    <name evidence="1" type="ORF">SAMN06265360_13120</name>
</gene>
<dbReference type="EMBL" id="FZNW01000031">
    <property type="protein sequence ID" value="SNR91083.1"/>
    <property type="molecule type" value="Genomic_DNA"/>
</dbReference>
<evidence type="ECO:0000313" key="2">
    <source>
        <dbReference type="Proteomes" id="UP000198348"/>
    </source>
</evidence>
<name>A0A239A878_9PSEU</name>
<sequence length="137" mass="13939">MGLCGGKSTDRAVCGVDDVVALPASGFVCSLAGGRASEQRGLLVWPLSEFPSPGVAGEAEGKESAQVESGDSVVQPLVVLRRASVAEPAVTAGEPGDSAFDHRPVLSVFVLPRRIGGGAASHALELVVGPNGELFRF</sequence>